<gene>
    <name evidence="5" type="ORF">H8L47_14670</name>
</gene>
<dbReference type="InterPro" id="IPR036388">
    <property type="entry name" value="WH-like_DNA-bd_sf"/>
</dbReference>
<dbReference type="InterPro" id="IPR036390">
    <property type="entry name" value="WH_DNA-bd_sf"/>
</dbReference>
<evidence type="ECO:0000313" key="5">
    <source>
        <dbReference type="EMBL" id="MBC3908800.1"/>
    </source>
</evidence>
<keyword evidence="6" id="KW-1185">Reference proteome</keyword>
<dbReference type="PANTHER" id="PTHR42756:SF1">
    <property type="entry name" value="TRANSCRIPTIONAL REPRESSOR OF EMRAB OPERON"/>
    <property type="match status" value="1"/>
</dbReference>
<evidence type="ECO:0000313" key="6">
    <source>
        <dbReference type="Proteomes" id="UP000646911"/>
    </source>
</evidence>
<dbReference type="EMBL" id="JACOFX010000007">
    <property type="protein sequence ID" value="MBC3908800.1"/>
    <property type="molecule type" value="Genomic_DNA"/>
</dbReference>
<dbReference type="Gene3D" id="1.10.10.10">
    <property type="entry name" value="Winged helix-like DNA-binding domain superfamily/Winged helix DNA-binding domain"/>
    <property type="match status" value="1"/>
</dbReference>
<evidence type="ECO:0000256" key="2">
    <source>
        <dbReference type="ARBA" id="ARBA00023125"/>
    </source>
</evidence>
<sequence>MRKTNDNVNHSLRNNEDGVLDLIHTVMHQYRSMQYQALRDGPHDITHMEGKVLGFFGHHPGATQSDLAKHSGRDKAQLARLIKGLRDRGLLDAVADESDKRNVRLTLTSDGQSVLTVLRQQAKRLNTLALQEMDSHEQEQLQQLLQRVKVNLDAGS</sequence>
<accession>A0ABR6ZBT1</accession>
<comment type="caution">
    <text evidence="5">The sequence shown here is derived from an EMBL/GenBank/DDBJ whole genome shotgun (WGS) entry which is preliminary data.</text>
</comment>
<keyword evidence="1" id="KW-0805">Transcription regulation</keyword>
<reference evidence="5 6" key="1">
    <citation type="submission" date="2020-08" db="EMBL/GenBank/DDBJ databases">
        <title>Novel species isolated from subtropical streams in China.</title>
        <authorList>
            <person name="Lu H."/>
        </authorList>
    </citation>
    <scope>NUCLEOTIDE SEQUENCE [LARGE SCALE GENOMIC DNA]</scope>
    <source>
        <strain evidence="5 6">NL8W</strain>
    </source>
</reference>
<evidence type="ECO:0000256" key="1">
    <source>
        <dbReference type="ARBA" id="ARBA00023015"/>
    </source>
</evidence>
<evidence type="ECO:0000256" key="3">
    <source>
        <dbReference type="ARBA" id="ARBA00023163"/>
    </source>
</evidence>
<organism evidence="5 6">
    <name type="scientific">Undibacterium umbellatum</name>
    <dbReference type="NCBI Taxonomy" id="2762300"/>
    <lineage>
        <taxon>Bacteria</taxon>
        <taxon>Pseudomonadati</taxon>
        <taxon>Pseudomonadota</taxon>
        <taxon>Betaproteobacteria</taxon>
        <taxon>Burkholderiales</taxon>
        <taxon>Oxalobacteraceae</taxon>
        <taxon>Undibacterium</taxon>
    </lineage>
</organism>
<dbReference type="SUPFAM" id="SSF46785">
    <property type="entry name" value="Winged helix' DNA-binding domain"/>
    <property type="match status" value="1"/>
</dbReference>
<keyword evidence="2" id="KW-0238">DNA-binding</keyword>
<dbReference type="PRINTS" id="PR00598">
    <property type="entry name" value="HTHMARR"/>
</dbReference>
<keyword evidence="3" id="KW-0804">Transcription</keyword>
<name>A0ABR6ZBT1_9BURK</name>
<dbReference type="PROSITE" id="PS50995">
    <property type="entry name" value="HTH_MARR_2"/>
    <property type="match status" value="1"/>
</dbReference>
<dbReference type="SMART" id="SM00347">
    <property type="entry name" value="HTH_MARR"/>
    <property type="match status" value="1"/>
</dbReference>
<dbReference type="Proteomes" id="UP000646911">
    <property type="component" value="Unassembled WGS sequence"/>
</dbReference>
<dbReference type="InterPro" id="IPR000835">
    <property type="entry name" value="HTH_MarR-typ"/>
</dbReference>
<evidence type="ECO:0000259" key="4">
    <source>
        <dbReference type="PROSITE" id="PS50995"/>
    </source>
</evidence>
<dbReference type="Pfam" id="PF12802">
    <property type="entry name" value="MarR_2"/>
    <property type="match status" value="1"/>
</dbReference>
<protein>
    <submittedName>
        <fullName evidence="5">MarR family transcriptional regulator</fullName>
    </submittedName>
</protein>
<proteinExistence type="predicted"/>
<feature type="domain" description="HTH marR-type" evidence="4">
    <location>
        <begin position="16"/>
        <end position="150"/>
    </location>
</feature>
<dbReference type="PANTHER" id="PTHR42756">
    <property type="entry name" value="TRANSCRIPTIONAL REGULATOR, MARR"/>
    <property type="match status" value="1"/>
</dbReference>